<reference evidence="2 3" key="1">
    <citation type="journal article" date="2007" name="Genome Res.">
        <title>Genome characteristics of facultatively symbiotic Frankia sp. strains reflect host range and host plant biogeography.</title>
        <authorList>
            <person name="Normand P."/>
            <person name="Lapierre P."/>
            <person name="Tisa L.S."/>
            <person name="Gogarten J.P."/>
            <person name="Alloisio N."/>
            <person name="Bagnarol E."/>
            <person name="Bassi C.A."/>
            <person name="Berry A.M."/>
            <person name="Bickhart D.M."/>
            <person name="Choisne N."/>
            <person name="Couloux A."/>
            <person name="Cournoyer B."/>
            <person name="Cruveiller S."/>
            <person name="Daubin V."/>
            <person name="Demange N."/>
            <person name="Francino M.P."/>
            <person name="Goltsman E."/>
            <person name="Huang Y."/>
            <person name="Kopp O.R."/>
            <person name="Labarre L."/>
            <person name="Lapidus A."/>
            <person name="Lavire C."/>
            <person name="Marechal J."/>
            <person name="Martinez M."/>
            <person name="Mastronunzio J.E."/>
            <person name="Mullin B.C."/>
            <person name="Niemann J."/>
            <person name="Pujic P."/>
            <person name="Rawnsley T."/>
            <person name="Rouy Z."/>
            <person name="Schenowitz C."/>
            <person name="Sellstedt A."/>
            <person name="Tavares F."/>
            <person name="Tomkins J.P."/>
            <person name="Vallenet D."/>
            <person name="Valverde C."/>
            <person name="Wall L.G."/>
            <person name="Wang Y."/>
            <person name="Medigue C."/>
            <person name="Benson D.R."/>
        </authorList>
    </citation>
    <scope>NUCLEOTIDE SEQUENCE [LARGE SCALE GENOMIC DNA]</scope>
    <source>
        <strain evidence="3">DSM 45818 / CECT 9043 / CcI3</strain>
    </source>
</reference>
<dbReference type="RefSeq" id="WP_011436188.1">
    <property type="nucleotide sequence ID" value="NC_007777.1"/>
</dbReference>
<protein>
    <submittedName>
        <fullName evidence="2">3-polyprenyl-4-hydroxybenzoate decarboxylase and related decarboxylases-like</fullName>
    </submittedName>
</protein>
<dbReference type="KEGG" id="fra:Francci3_1750"/>
<dbReference type="eggNOG" id="COG0043">
    <property type="taxonomic scope" value="Bacteria"/>
</dbReference>
<dbReference type="Proteomes" id="UP000001937">
    <property type="component" value="Chromosome"/>
</dbReference>
<dbReference type="PhylomeDB" id="Q2JC66"/>
<dbReference type="GO" id="GO:0005737">
    <property type="term" value="C:cytoplasm"/>
    <property type="evidence" value="ECO:0007669"/>
    <property type="project" value="TreeGrafter"/>
</dbReference>
<dbReference type="Pfam" id="PF01977">
    <property type="entry name" value="UbiD"/>
    <property type="match status" value="1"/>
</dbReference>
<sequence>MTSTLDHLAPIDLPQFGLGPHYAATKVRMCAEPLSTDVEVMRRLAEFERLLGRRPTTLFTQLTDRPGTVLLGHPYPRAVLLAALGTDEGHWLDEVAARLAGPAPAPAAGARPALTELPGLSALPIIRHRPGDVGRYVTAGVGVTTRPDRDGVNLGIYRIQVVGEHEARIFLDPRTDGHANLGAWTDVGEPMPISVFLGADPVHMMVAASRLPARDGAALDNVEDDYRVAGMLLGRAVRTHGSPPVPESATHVLHATVRPELAREGPFGEFKGYYAEERMSNVLDVWEVLAAPGAPMPTILAGGESGLTLMSMQNEYLMYAHLTEIGVPVRTVHYPLPARGEFLALVETDEPTREVLAEAMRFDVRSKVVVCGPDLKSIWQALATHGFSSRVEPYLRKGRVEGERLGLLLDIPPTGRPVEY</sequence>
<evidence type="ECO:0000313" key="2">
    <source>
        <dbReference type="EMBL" id="ABD11126.1"/>
    </source>
</evidence>
<dbReference type="EMBL" id="CP000249">
    <property type="protein sequence ID" value="ABD11126.1"/>
    <property type="molecule type" value="Genomic_DNA"/>
</dbReference>
<evidence type="ECO:0000259" key="1">
    <source>
        <dbReference type="Pfam" id="PF01977"/>
    </source>
</evidence>
<organism evidence="2 3">
    <name type="scientific">Frankia casuarinae (strain DSM 45818 / CECT 9043 / HFP020203 / CcI3)</name>
    <dbReference type="NCBI Taxonomy" id="106370"/>
    <lineage>
        <taxon>Bacteria</taxon>
        <taxon>Bacillati</taxon>
        <taxon>Actinomycetota</taxon>
        <taxon>Actinomycetes</taxon>
        <taxon>Frankiales</taxon>
        <taxon>Frankiaceae</taxon>
        <taxon>Frankia</taxon>
    </lineage>
</organism>
<dbReference type="AlphaFoldDB" id="Q2JC66"/>
<keyword evidence="3" id="KW-1185">Reference proteome</keyword>
<dbReference type="GO" id="GO:0016831">
    <property type="term" value="F:carboxy-lyase activity"/>
    <property type="evidence" value="ECO:0007669"/>
    <property type="project" value="InterPro"/>
</dbReference>
<name>Q2JC66_FRACC</name>
<dbReference type="InterPro" id="IPR048304">
    <property type="entry name" value="UbiD_Rift_dom"/>
</dbReference>
<evidence type="ECO:0000313" key="3">
    <source>
        <dbReference type="Proteomes" id="UP000001937"/>
    </source>
</evidence>
<dbReference type="SUPFAM" id="SSF50475">
    <property type="entry name" value="FMN-binding split barrel"/>
    <property type="match status" value="1"/>
</dbReference>
<dbReference type="HOGENOM" id="CLU_667068_0_0_11"/>
<dbReference type="STRING" id="106370.Francci3_1750"/>
<dbReference type="PANTHER" id="PTHR30108">
    <property type="entry name" value="3-OCTAPRENYL-4-HYDROXYBENZOATE CARBOXY-LYASE-RELATED"/>
    <property type="match status" value="1"/>
</dbReference>
<accession>Q2JC66</accession>
<feature type="domain" description="3-octaprenyl-4-hydroxybenzoate carboxy-lyase-like Rift-related" evidence="1">
    <location>
        <begin position="118"/>
        <end position="303"/>
    </location>
</feature>
<dbReference type="PANTHER" id="PTHR30108:SF17">
    <property type="entry name" value="FERULIC ACID DECARBOXYLASE 1"/>
    <property type="match status" value="1"/>
</dbReference>
<gene>
    <name evidence="2" type="ordered locus">Francci3_1750</name>
</gene>
<dbReference type="InterPro" id="IPR002830">
    <property type="entry name" value="UbiD"/>
</dbReference>
<proteinExistence type="predicted"/>